<proteinExistence type="predicted"/>
<dbReference type="RefSeq" id="WP_143056923.1">
    <property type="nucleotide sequence ID" value="NZ_FOCP01000015.1"/>
</dbReference>
<evidence type="ECO:0000313" key="1">
    <source>
        <dbReference type="EMBL" id="SEN36098.1"/>
    </source>
</evidence>
<dbReference type="OrthoDB" id="8549182at2"/>
<protein>
    <submittedName>
        <fullName evidence="1">Uncharacterized protein</fullName>
    </submittedName>
</protein>
<dbReference type="Proteomes" id="UP000199459">
    <property type="component" value="Unassembled WGS sequence"/>
</dbReference>
<dbReference type="EMBL" id="FOCP01000015">
    <property type="protein sequence ID" value="SEN36098.1"/>
    <property type="molecule type" value="Genomic_DNA"/>
</dbReference>
<sequence>MPLRRQIREFKIYLKNKPSVLERDFIHVADKIVWHWGYPEFYPFINQLLVNTNERAGRNGFPREAMDEIHALYEIHCEKFPHLRSAEKLDNQL</sequence>
<organism evidence="1 2">
    <name type="scientific">Nitrosomonas marina</name>
    <dbReference type="NCBI Taxonomy" id="917"/>
    <lineage>
        <taxon>Bacteria</taxon>
        <taxon>Pseudomonadati</taxon>
        <taxon>Pseudomonadota</taxon>
        <taxon>Betaproteobacteria</taxon>
        <taxon>Nitrosomonadales</taxon>
        <taxon>Nitrosomonadaceae</taxon>
        <taxon>Nitrosomonas</taxon>
    </lineage>
</organism>
<reference evidence="1 2" key="1">
    <citation type="submission" date="2016-10" db="EMBL/GenBank/DDBJ databases">
        <authorList>
            <person name="de Groot N.N."/>
        </authorList>
    </citation>
    <scope>NUCLEOTIDE SEQUENCE [LARGE SCALE GENOMIC DNA]</scope>
    <source>
        <strain evidence="1 2">Nm22</strain>
    </source>
</reference>
<gene>
    <name evidence="1" type="ORF">SAMN05216325_11519</name>
</gene>
<evidence type="ECO:0000313" key="2">
    <source>
        <dbReference type="Proteomes" id="UP000199459"/>
    </source>
</evidence>
<accession>A0A1H8FYC4</accession>
<dbReference type="AlphaFoldDB" id="A0A1H8FYC4"/>
<name>A0A1H8FYC4_9PROT</name>